<dbReference type="PANTHER" id="PTHR33325">
    <property type="entry name" value="ZINC FINGER, CCHC-TYPE-RELATED"/>
    <property type="match status" value="1"/>
</dbReference>
<reference evidence="2" key="1">
    <citation type="submission" date="2025-08" db="UniProtKB">
        <authorList>
            <consortium name="RefSeq"/>
        </authorList>
    </citation>
    <scope>IDENTIFICATION</scope>
</reference>
<protein>
    <submittedName>
        <fullName evidence="2">Uncharacterized protein</fullName>
    </submittedName>
</protein>
<gene>
    <name evidence="2" type="primary">LOC107829029</name>
</gene>
<evidence type="ECO:0000256" key="1">
    <source>
        <dbReference type="SAM" id="MobiDB-lite"/>
    </source>
</evidence>
<dbReference type="AlphaFoldDB" id="A0A1S4DF06"/>
<name>A0A1S4DF06_TOBAC</name>
<proteinExistence type="predicted"/>
<organism evidence="2">
    <name type="scientific">Nicotiana tabacum</name>
    <name type="common">Common tobacco</name>
    <dbReference type="NCBI Taxonomy" id="4097"/>
    <lineage>
        <taxon>Eukaryota</taxon>
        <taxon>Viridiplantae</taxon>
        <taxon>Streptophyta</taxon>
        <taxon>Embryophyta</taxon>
        <taxon>Tracheophyta</taxon>
        <taxon>Spermatophyta</taxon>
        <taxon>Magnoliopsida</taxon>
        <taxon>eudicotyledons</taxon>
        <taxon>Gunneridae</taxon>
        <taxon>Pentapetalae</taxon>
        <taxon>asterids</taxon>
        <taxon>lamiids</taxon>
        <taxon>Solanales</taxon>
        <taxon>Solanaceae</taxon>
        <taxon>Nicotianoideae</taxon>
        <taxon>Nicotianeae</taxon>
        <taxon>Nicotiana</taxon>
    </lineage>
</organism>
<feature type="region of interest" description="Disordered" evidence="1">
    <location>
        <begin position="118"/>
        <end position="157"/>
    </location>
</feature>
<accession>A0A1S4DF06</accession>
<dbReference type="PaxDb" id="4097-A0A1S4DF06"/>
<dbReference type="OrthoDB" id="1291547at2759"/>
<dbReference type="KEGG" id="nta:107829029"/>
<sequence>MKNREARPTGSVSFIEANMVATRDKFERRQNNYQGHMNVCGLGKRRCNNRHRGGHSKWENNMGSQNNPSREKCNNYHRCGMKCHWKHECSAPEYFVRLYQNATKRKIYNVRASSASTPVESHLTFRNDAEAGPSNKYDDNAEANHTFKDEDFFEDQN</sequence>
<evidence type="ECO:0000313" key="2">
    <source>
        <dbReference type="RefSeq" id="XP_016511926.1"/>
    </source>
</evidence>
<dbReference type="RefSeq" id="XP_016511926.1">
    <property type="nucleotide sequence ID" value="XM_016656440.1"/>
</dbReference>
<dbReference type="PANTHER" id="PTHR33325:SF5">
    <property type="entry name" value="TRANSCRIPTION FACTOR INTERACTOR AND REGULATOR CCHC(ZN) FAMILY"/>
    <property type="match status" value="1"/>
</dbReference>